<gene>
    <name evidence="1" type="ORF">MCOR_1055</name>
</gene>
<dbReference type="EMBL" id="CACVKT020000203">
    <property type="protein sequence ID" value="CAC5357350.1"/>
    <property type="molecule type" value="Genomic_DNA"/>
</dbReference>
<dbReference type="AlphaFoldDB" id="A0A6J7ZXI5"/>
<reference evidence="1 2" key="1">
    <citation type="submission" date="2020-06" db="EMBL/GenBank/DDBJ databases">
        <authorList>
            <person name="Li R."/>
            <person name="Bekaert M."/>
        </authorList>
    </citation>
    <scope>NUCLEOTIDE SEQUENCE [LARGE SCALE GENOMIC DNA]</scope>
    <source>
        <strain evidence="2">wild</strain>
    </source>
</reference>
<accession>A0A6J7ZXI5</accession>
<evidence type="ECO:0000313" key="1">
    <source>
        <dbReference type="EMBL" id="CAC5357350.1"/>
    </source>
</evidence>
<dbReference type="PANTHER" id="PTHR33050:SF7">
    <property type="entry name" value="RIBONUCLEASE H"/>
    <property type="match status" value="1"/>
</dbReference>
<dbReference type="OrthoDB" id="6134629at2759"/>
<evidence type="ECO:0000313" key="2">
    <source>
        <dbReference type="Proteomes" id="UP000507470"/>
    </source>
</evidence>
<keyword evidence="2" id="KW-1185">Reference proteome</keyword>
<dbReference type="Proteomes" id="UP000507470">
    <property type="component" value="Unassembled WGS sequence"/>
</dbReference>
<protein>
    <submittedName>
        <fullName evidence="1">Uncharacterized protein</fullName>
    </submittedName>
</protein>
<dbReference type="InterPro" id="IPR052055">
    <property type="entry name" value="Hepadnavirus_pol/RT"/>
</dbReference>
<name>A0A6J7ZXI5_MYTCO</name>
<proteinExistence type="predicted"/>
<dbReference type="SUPFAM" id="SSF47823">
    <property type="entry name" value="lambda integrase-like, N-terminal domain"/>
    <property type="match status" value="1"/>
</dbReference>
<sequence>MSSLRIPKMKRKSVRRSPEPCVRLTINPVVNILTRQLLDQLLLKLLLILITSISSIVRTRRPYESAAGGDSRPNMICAMPVNNLVTGGRTVHYSNAISSTSAIHHRTINNEQLVNDNPSSMYMKNNKSALQNNEFVSNSVNVLSGCVIEVPLQPYIVNPLSVATQKSRKRRLILDLSTLNLSVKKEKIKLENWKIAVQYFQKNDACSIADDACTVELESKNVHTMWKSAEMLESSTWRIVQAGSVKEKLQNIAISIFSICSQKGILINIQWIPRGENLKADYISKTIDYEDWGVSEFFYTFINDLWGPYTMDCFASSRDAKLEGFNSLSWNVNTEAVDYIFRVGRWIQNSDSSDELSTLKARLPEYCLSSRSLNTRKKYQYAFNAFCKWTKLHNITPLPSSDYTVLFDSHFAECKIG</sequence>
<organism evidence="1 2">
    <name type="scientific">Mytilus coruscus</name>
    <name type="common">Sea mussel</name>
    <dbReference type="NCBI Taxonomy" id="42192"/>
    <lineage>
        <taxon>Eukaryota</taxon>
        <taxon>Metazoa</taxon>
        <taxon>Spiralia</taxon>
        <taxon>Lophotrochozoa</taxon>
        <taxon>Mollusca</taxon>
        <taxon>Bivalvia</taxon>
        <taxon>Autobranchia</taxon>
        <taxon>Pteriomorphia</taxon>
        <taxon>Mytilida</taxon>
        <taxon>Mytiloidea</taxon>
        <taxon>Mytilidae</taxon>
        <taxon>Mytilinae</taxon>
        <taxon>Mytilus</taxon>
    </lineage>
</organism>
<dbReference type="PANTHER" id="PTHR33050">
    <property type="entry name" value="REVERSE TRANSCRIPTASE DOMAIN-CONTAINING PROTEIN"/>
    <property type="match status" value="1"/>
</dbReference>